<dbReference type="GeneID" id="36569353"/>
<dbReference type="Pfam" id="PF20684">
    <property type="entry name" value="Fung_rhodopsin"/>
    <property type="match status" value="1"/>
</dbReference>
<organism evidence="8 9">
    <name type="scientific">Amorphotheca resinae ATCC 22711</name>
    <dbReference type="NCBI Taxonomy" id="857342"/>
    <lineage>
        <taxon>Eukaryota</taxon>
        <taxon>Fungi</taxon>
        <taxon>Dikarya</taxon>
        <taxon>Ascomycota</taxon>
        <taxon>Pezizomycotina</taxon>
        <taxon>Leotiomycetes</taxon>
        <taxon>Helotiales</taxon>
        <taxon>Amorphothecaceae</taxon>
        <taxon>Amorphotheca</taxon>
    </lineage>
</organism>
<evidence type="ECO:0000256" key="1">
    <source>
        <dbReference type="ARBA" id="ARBA00004141"/>
    </source>
</evidence>
<dbReference type="AlphaFoldDB" id="A0A2T3ARN0"/>
<dbReference type="PANTHER" id="PTHR33048:SF47">
    <property type="entry name" value="INTEGRAL MEMBRANE PROTEIN-RELATED"/>
    <property type="match status" value="1"/>
</dbReference>
<evidence type="ECO:0000256" key="6">
    <source>
        <dbReference type="SAM" id="Phobius"/>
    </source>
</evidence>
<keyword evidence="9" id="KW-1185">Reference proteome</keyword>
<reference evidence="8 9" key="1">
    <citation type="journal article" date="2018" name="New Phytol.">
        <title>Comparative genomics and transcriptomics depict ericoid mycorrhizal fungi as versatile saprotrophs and plant mutualists.</title>
        <authorList>
            <person name="Martino E."/>
            <person name="Morin E."/>
            <person name="Grelet G.A."/>
            <person name="Kuo A."/>
            <person name="Kohler A."/>
            <person name="Daghino S."/>
            <person name="Barry K.W."/>
            <person name="Cichocki N."/>
            <person name="Clum A."/>
            <person name="Dockter R.B."/>
            <person name="Hainaut M."/>
            <person name="Kuo R.C."/>
            <person name="LaButti K."/>
            <person name="Lindahl B.D."/>
            <person name="Lindquist E.A."/>
            <person name="Lipzen A."/>
            <person name="Khouja H.R."/>
            <person name="Magnuson J."/>
            <person name="Murat C."/>
            <person name="Ohm R.A."/>
            <person name="Singer S.W."/>
            <person name="Spatafora J.W."/>
            <person name="Wang M."/>
            <person name="Veneault-Fourrey C."/>
            <person name="Henrissat B."/>
            <person name="Grigoriev I.V."/>
            <person name="Martin F.M."/>
            <person name="Perotto S."/>
        </authorList>
    </citation>
    <scope>NUCLEOTIDE SEQUENCE [LARGE SCALE GENOMIC DNA]</scope>
    <source>
        <strain evidence="8 9">ATCC 22711</strain>
    </source>
</reference>
<feature type="transmembrane region" description="Helical" evidence="6">
    <location>
        <begin position="154"/>
        <end position="179"/>
    </location>
</feature>
<evidence type="ECO:0000256" key="5">
    <source>
        <dbReference type="ARBA" id="ARBA00038359"/>
    </source>
</evidence>
<proteinExistence type="inferred from homology"/>
<evidence type="ECO:0000259" key="7">
    <source>
        <dbReference type="Pfam" id="PF20684"/>
    </source>
</evidence>
<dbReference type="InterPro" id="IPR052337">
    <property type="entry name" value="SAT4-like"/>
</dbReference>
<keyword evidence="2 6" id="KW-0812">Transmembrane</keyword>
<evidence type="ECO:0000256" key="2">
    <source>
        <dbReference type="ARBA" id="ARBA00022692"/>
    </source>
</evidence>
<dbReference type="PANTHER" id="PTHR33048">
    <property type="entry name" value="PTH11-LIKE INTEGRAL MEMBRANE PROTEIN (AFU_ORTHOLOGUE AFUA_5G11245)"/>
    <property type="match status" value="1"/>
</dbReference>
<feature type="transmembrane region" description="Helical" evidence="6">
    <location>
        <begin position="234"/>
        <end position="256"/>
    </location>
</feature>
<feature type="domain" description="Rhodopsin" evidence="7">
    <location>
        <begin position="53"/>
        <end position="299"/>
    </location>
</feature>
<evidence type="ECO:0000256" key="4">
    <source>
        <dbReference type="ARBA" id="ARBA00023136"/>
    </source>
</evidence>
<accession>A0A2T3ARN0</accession>
<feature type="transmembrane region" description="Helical" evidence="6">
    <location>
        <begin position="199"/>
        <end position="222"/>
    </location>
</feature>
<keyword evidence="3 6" id="KW-1133">Transmembrane helix</keyword>
<gene>
    <name evidence="8" type="ORF">M430DRAFT_109379</name>
</gene>
<comment type="similarity">
    <text evidence="5">Belongs to the SAT4 family.</text>
</comment>
<dbReference type="RefSeq" id="XP_024717326.1">
    <property type="nucleotide sequence ID" value="XM_024861272.1"/>
</dbReference>
<comment type="subcellular location">
    <subcellularLocation>
        <location evidence="1">Membrane</location>
        <topology evidence="1">Multi-pass membrane protein</topology>
    </subcellularLocation>
</comment>
<dbReference type="Proteomes" id="UP000241818">
    <property type="component" value="Unassembled WGS sequence"/>
</dbReference>
<dbReference type="InterPro" id="IPR049326">
    <property type="entry name" value="Rhodopsin_dom_fungi"/>
</dbReference>
<dbReference type="EMBL" id="KZ679017">
    <property type="protein sequence ID" value="PSS09028.1"/>
    <property type="molecule type" value="Genomic_DNA"/>
</dbReference>
<feature type="transmembrane region" description="Helical" evidence="6">
    <location>
        <begin position="69"/>
        <end position="89"/>
    </location>
</feature>
<dbReference type="OrthoDB" id="5283415at2759"/>
<evidence type="ECO:0000313" key="8">
    <source>
        <dbReference type="EMBL" id="PSS09028.1"/>
    </source>
</evidence>
<feature type="transmembrane region" description="Helical" evidence="6">
    <location>
        <begin position="121"/>
        <end position="142"/>
    </location>
</feature>
<sequence length="399" mass="44481">MVEWTIDRAIHAAIASGRVPPSITADYLFQSRDTGAKVALLLVGALTTIIVVLRCISRWTARRLGIDDAFACLSSLLHIAFITLSMILIDLGTGRHLQYIEYVMTTHQIDTSEVLDFTAHLIYTTALFICRLSGLFFYRRLCELHKNLSRAIKVALVLLIAAYIPQMALIVFHCTPVTALWPYSWQLRSVDYTCLTWGLVYTVNSGLSLVCDIFMFAIPMVLIQTINLPTKQKLHLYLVLLPGVLVILISIFRLYLVVEGQWRPDSSWNYNPMLAIENAEIGGTLIALSIPGLKPLFDRVSFKICGPSRNRPSSSVLDPSIIFRSTSDEKTPVTASTSDRRPTRNTWMELYEENNAAGYRIDAESMDHLHDGPIPINPPIAGGISWGALDFTLGRGAVP</sequence>
<protein>
    <recommendedName>
        <fullName evidence="7">Rhodopsin domain-containing protein</fullName>
    </recommendedName>
</protein>
<keyword evidence="4 6" id="KW-0472">Membrane</keyword>
<evidence type="ECO:0000313" key="9">
    <source>
        <dbReference type="Proteomes" id="UP000241818"/>
    </source>
</evidence>
<dbReference type="GO" id="GO:0016020">
    <property type="term" value="C:membrane"/>
    <property type="evidence" value="ECO:0007669"/>
    <property type="project" value="UniProtKB-SubCell"/>
</dbReference>
<evidence type="ECO:0000256" key="3">
    <source>
        <dbReference type="ARBA" id="ARBA00022989"/>
    </source>
</evidence>
<name>A0A2T3ARN0_AMORE</name>
<feature type="transmembrane region" description="Helical" evidence="6">
    <location>
        <begin position="38"/>
        <end position="57"/>
    </location>
</feature>
<dbReference type="InParanoid" id="A0A2T3ARN0"/>